<feature type="transmembrane region" description="Helical" evidence="1">
    <location>
        <begin position="276"/>
        <end position="295"/>
    </location>
</feature>
<dbReference type="PANTHER" id="PTHR46561:SF17">
    <property type="entry name" value="G_PROTEIN_RECEP_F1_2 DOMAIN-CONTAINING PROTEIN"/>
    <property type="match status" value="1"/>
</dbReference>
<evidence type="ECO:0000313" key="2">
    <source>
        <dbReference type="EMBL" id="CCD66722.2"/>
    </source>
</evidence>
<dbReference type="eggNOG" id="ENOG502TGZX">
    <property type="taxonomic scope" value="Eukaryota"/>
</dbReference>
<dbReference type="InterPro" id="IPR053286">
    <property type="entry name" value="Nematode_rcpt-like_srab"/>
</dbReference>
<reference evidence="2 3" key="1">
    <citation type="journal article" date="1998" name="Science">
        <title>Genome sequence of the nematode C. elegans: a platform for investigating biology.</title>
        <authorList>
            <consortium name="The C. elegans sequencing consortium"/>
            <person name="Sulson J.E."/>
            <person name="Waterston R."/>
        </authorList>
    </citation>
    <scope>NUCLEOTIDE SEQUENCE [LARGE SCALE GENOMIC DNA]</scope>
    <source>
        <strain evidence="2 3">Bristol N2</strain>
    </source>
</reference>
<sequence>MELTDPEEPTDLDSAVFALHSMHLAICTAALVFNAFLLYLIRKCSAFHPHMKIIMMHQTMAIIATDIYLFLRSSIGLWQTYEEAPLQVAPQHVDDAQCAFSSSVPDSLCVLFLWFPFLLAIERTYASQNYESYETNEFPTFVEISCGVMWFPVVSEIIIFVFTWGIPSNLQACQYSLLQKTSMQRNTWFVIIASFSVCFSVFFKLLEMKNKAMEIQLYNDYVFSARFQVRENIKTCRFACGLLLLFFTFFFIFFIFDRNLETSDESRMASAARREYLFLIFPMFALVYSLHFLTANSSLFETAKRTLQQYYYQEHERMLE</sequence>
<feature type="transmembrane region" description="Helical" evidence="1">
    <location>
        <begin position="20"/>
        <end position="41"/>
    </location>
</feature>
<dbReference type="WormBase" id="Y41D4B.1">
    <property type="protein sequence ID" value="CE48966"/>
    <property type="gene ID" value="WBGene00021511"/>
</dbReference>
<feature type="transmembrane region" description="Helical" evidence="1">
    <location>
        <begin position="141"/>
        <end position="166"/>
    </location>
</feature>
<evidence type="ECO:0000313" key="3">
    <source>
        <dbReference type="Proteomes" id="UP000001940"/>
    </source>
</evidence>
<gene>
    <name evidence="2" type="ORF">CELE_Y41D4B.1</name>
    <name evidence="2 4" type="ORF">Y41D4B.1</name>
</gene>
<proteinExistence type="predicted"/>
<dbReference type="KEGG" id="cel:CELE_Y41D4B.1"/>
<dbReference type="RefSeq" id="NP_500119.3">
    <property type="nucleotide sequence ID" value="NM_067718.3"/>
</dbReference>
<dbReference type="SMR" id="Q95Y02"/>
<keyword evidence="1" id="KW-0472">Membrane</keyword>
<feature type="transmembrane region" description="Helical" evidence="1">
    <location>
        <begin position="236"/>
        <end position="256"/>
    </location>
</feature>
<evidence type="ECO:0000313" key="4">
    <source>
        <dbReference type="WormBase" id="Y41D4B.1"/>
    </source>
</evidence>
<dbReference type="OMA" id="RGYETFH"/>
<accession>Q95Y02</accession>
<dbReference type="FunCoup" id="Q95Y02">
    <property type="interactions" value="812"/>
</dbReference>
<dbReference type="PANTHER" id="PTHR46561">
    <property type="entry name" value="SERPENTINE RECEPTOR, CLASS AB (CLASS A-LIKE)-RELATED"/>
    <property type="match status" value="1"/>
</dbReference>
<keyword evidence="1" id="KW-0812">Transmembrane</keyword>
<name>Q95Y02_CAEEL</name>
<evidence type="ECO:0000256" key="1">
    <source>
        <dbReference type="SAM" id="Phobius"/>
    </source>
</evidence>
<protein>
    <submittedName>
        <fullName evidence="2">G_PROTEIN_RECEP_F1_2 domain-containing protein</fullName>
    </submittedName>
</protein>
<dbReference type="AlphaFoldDB" id="Q95Y02"/>
<dbReference type="Proteomes" id="UP000001940">
    <property type="component" value="Chromosome IV"/>
</dbReference>
<dbReference type="AGR" id="WB:WBGene00021511"/>
<keyword evidence="1" id="KW-1133">Transmembrane helix</keyword>
<dbReference type="PaxDb" id="6239-Y41D4B.1"/>
<dbReference type="UCSC" id="Y41D4B.1">
    <property type="organism name" value="c. elegans"/>
</dbReference>
<dbReference type="GeneID" id="189818"/>
<dbReference type="Bgee" id="WBGene00021511">
    <property type="expression patterns" value="Expressed in larva and 1 other cell type or tissue"/>
</dbReference>
<keyword evidence="3" id="KW-1185">Reference proteome</keyword>
<dbReference type="HOGENOM" id="CLU_832171_0_0_1"/>
<dbReference type="EMBL" id="BX284604">
    <property type="protein sequence ID" value="CCD66722.2"/>
    <property type="molecule type" value="Genomic_DNA"/>
</dbReference>
<dbReference type="OrthoDB" id="5853718at2759"/>
<dbReference type="InParanoid" id="Q95Y02"/>
<feature type="transmembrane region" description="Helical" evidence="1">
    <location>
        <begin position="186"/>
        <end position="206"/>
    </location>
</feature>
<organism evidence="2 3">
    <name type="scientific">Caenorhabditis elegans</name>
    <dbReference type="NCBI Taxonomy" id="6239"/>
    <lineage>
        <taxon>Eukaryota</taxon>
        <taxon>Metazoa</taxon>
        <taxon>Ecdysozoa</taxon>
        <taxon>Nematoda</taxon>
        <taxon>Chromadorea</taxon>
        <taxon>Rhabditida</taxon>
        <taxon>Rhabditina</taxon>
        <taxon>Rhabditomorpha</taxon>
        <taxon>Rhabditoidea</taxon>
        <taxon>Rhabditidae</taxon>
        <taxon>Peloderinae</taxon>
        <taxon>Caenorhabditis</taxon>
    </lineage>
</organism>
<dbReference type="CTD" id="189818"/>